<protein>
    <submittedName>
        <fullName evidence="3">Uncharacterized protein</fullName>
    </submittedName>
</protein>
<dbReference type="Proteomes" id="UP001296104">
    <property type="component" value="Unassembled WGS sequence"/>
</dbReference>
<gene>
    <name evidence="3" type="ORF">LECACI_7A000464</name>
</gene>
<organism evidence="3 4">
    <name type="scientific">Lecanosticta acicola</name>
    <dbReference type="NCBI Taxonomy" id="111012"/>
    <lineage>
        <taxon>Eukaryota</taxon>
        <taxon>Fungi</taxon>
        <taxon>Dikarya</taxon>
        <taxon>Ascomycota</taxon>
        <taxon>Pezizomycotina</taxon>
        <taxon>Dothideomycetes</taxon>
        <taxon>Dothideomycetidae</taxon>
        <taxon>Mycosphaerellales</taxon>
        <taxon>Mycosphaerellaceae</taxon>
        <taxon>Lecanosticta</taxon>
    </lineage>
</organism>
<evidence type="ECO:0000313" key="3">
    <source>
        <dbReference type="EMBL" id="CAK3773485.1"/>
    </source>
</evidence>
<dbReference type="EMBL" id="CAVMBE010000002">
    <property type="protein sequence ID" value="CAK3773485.1"/>
    <property type="molecule type" value="Genomic_DNA"/>
</dbReference>
<reference evidence="3" key="1">
    <citation type="submission" date="2023-11" db="EMBL/GenBank/DDBJ databases">
        <authorList>
            <person name="Alioto T."/>
            <person name="Alioto T."/>
            <person name="Gomez Garrido J."/>
        </authorList>
    </citation>
    <scope>NUCLEOTIDE SEQUENCE</scope>
</reference>
<proteinExistence type="predicted"/>
<feature type="region of interest" description="Disordered" evidence="1">
    <location>
        <begin position="47"/>
        <end position="88"/>
    </location>
</feature>
<evidence type="ECO:0000256" key="1">
    <source>
        <dbReference type="SAM" id="MobiDB-lite"/>
    </source>
</evidence>
<sequence>MDVRNPGQYISASCARIPPAPCGGNVQTGMINAMYTMGGVIGSMTGPAGAAPASGSPSRPAVSSTYAAGGAAGSTSRPSSSGSASPAVYPGEAISKMGKSMALVVDAAIAVAVAIILISKR</sequence>
<evidence type="ECO:0000313" key="4">
    <source>
        <dbReference type="Proteomes" id="UP001296104"/>
    </source>
</evidence>
<keyword evidence="2" id="KW-0812">Transmembrane</keyword>
<keyword evidence="2" id="KW-1133">Transmembrane helix</keyword>
<dbReference type="AlphaFoldDB" id="A0AAI8W195"/>
<evidence type="ECO:0000256" key="2">
    <source>
        <dbReference type="SAM" id="Phobius"/>
    </source>
</evidence>
<keyword evidence="4" id="KW-1185">Reference proteome</keyword>
<feature type="transmembrane region" description="Helical" evidence="2">
    <location>
        <begin position="101"/>
        <end position="119"/>
    </location>
</feature>
<accession>A0AAI8W195</accession>
<keyword evidence="2" id="KW-0472">Membrane</keyword>
<name>A0AAI8W195_9PEZI</name>
<comment type="caution">
    <text evidence="3">The sequence shown here is derived from an EMBL/GenBank/DDBJ whole genome shotgun (WGS) entry which is preliminary data.</text>
</comment>